<keyword evidence="4" id="KW-1185">Reference proteome</keyword>
<dbReference type="GO" id="GO:0008168">
    <property type="term" value="F:methyltransferase activity"/>
    <property type="evidence" value="ECO:0007669"/>
    <property type="project" value="UniProtKB-KW"/>
</dbReference>
<proteinExistence type="predicted"/>
<dbReference type="Pfam" id="PF13649">
    <property type="entry name" value="Methyltransf_25"/>
    <property type="match status" value="1"/>
</dbReference>
<accession>A0ABU3S564</accession>
<evidence type="ECO:0000256" key="1">
    <source>
        <dbReference type="ARBA" id="ARBA00022679"/>
    </source>
</evidence>
<organism evidence="3 4">
    <name type="scientific">Bosea rubneri</name>
    <dbReference type="NCBI Taxonomy" id="3075434"/>
    <lineage>
        <taxon>Bacteria</taxon>
        <taxon>Pseudomonadati</taxon>
        <taxon>Pseudomonadota</taxon>
        <taxon>Alphaproteobacteria</taxon>
        <taxon>Hyphomicrobiales</taxon>
        <taxon>Boseaceae</taxon>
        <taxon>Bosea</taxon>
    </lineage>
</organism>
<dbReference type="GO" id="GO:0032259">
    <property type="term" value="P:methylation"/>
    <property type="evidence" value="ECO:0007669"/>
    <property type="project" value="UniProtKB-KW"/>
</dbReference>
<keyword evidence="1" id="KW-0808">Transferase</keyword>
<dbReference type="CDD" id="cd02440">
    <property type="entry name" value="AdoMet_MTases"/>
    <property type="match status" value="1"/>
</dbReference>
<name>A0ABU3S564_9HYPH</name>
<reference evidence="3 4" key="1">
    <citation type="submission" date="2023-09" db="EMBL/GenBank/DDBJ databases">
        <title>Whole genome shotgun sequencing (WGS) of Bosea sp. ZW T0_25, isolated from stored onions (Allium cepa).</title>
        <authorList>
            <person name="Stoll D.A."/>
            <person name="Huch M."/>
        </authorList>
    </citation>
    <scope>NUCLEOTIDE SEQUENCE [LARGE SCALE GENOMIC DNA]</scope>
    <source>
        <strain evidence="3 4">ZW T0_25</strain>
    </source>
</reference>
<comment type="caution">
    <text evidence="3">The sequence shown here is derived from an EMBL/GenBank/DDBJ whole genome shotgun (WGS) entry which is preliminary data.</text>
</comment>
<dbReference type="InterPro" id="IPR041698">
    <property type="entry name" value="Methyltransf_25"/>
</dbReference>
<keyword evidence="3" id="KW-0489">Methyltransferase</keyword>
<dbReference type="RefSeq" id="WP_316017802.1">
    <property type="nucleotide sequence ID" value="NZ_JAWDID010000009.1"/>
</dbReference>
<evidence type="ECO:0000313" key="3">
    <source>
        <dbReference type="EMBL" id="MDU0339920.1"/>
    </source>
</evidence>
<evidence type="ECO:0000313" key="4">
    <source>
        <dbReference type="Proteomes" id="UP001254257"/>
    </source>
</evidence>
<dbReference type="InterPro" id="IPR029063">
    <property type="entry name" value="SAM-dependent_MTases_sf"/>
</dbReference>
<gene>
    <name evidence="3" type="ORF">RKE40_08510</name>
</gene>
<dbReference type="Proteomes" id="UP001254257">
    <property type="component" value="Unassembled WGS sequence"/>
</dbReference>
<protein>
    <submittedName>
        <fullName evidence="3">Methyltransferase domain-containing protein</fullName>
    </submittedName>
</protein>
<dbReference type="SUPFAM" id="SSF53335">
    <property type="entry name" value="S-adenosyl-L-methionine-dependent methyltransferases"/>
    <property type="match status" value="1"/>
</dbReference>
<feature type="domain" description="Methyltransferase" evidence="2">
    <location>
        <begin position="42"/>
        <end position="134"/>
    </location>
</feature>
<dbReference type="EMBL" id="JAWDID010000009">
    <property type="protein sequence ID" value="MDU0339920.1"/>
    <property type="molecule type" value="Genomic_DNA"/>
</dbReference>
<sequence>MSWRDFWNGEHAIYVSERHKALHYRRIAQDIAAAVPGRDAAVLDVGCGEALSADLAAAASGKLILCEAAPTVRDKLRARFGRLANLTVVSPEEVEALPDDSLDLVVANSLIQYLSEDELKRALATWLAKLRPGGELILADVIPPDLSPLTDASELLAFAWRGGFFFAALGGLVRTVFSDYRKLRAQYGLSTYSAVGITALVEAAGFEGVTRRANFGHNPHRMAFSARKALTVPEIAPQASASA</sequence>
<evidence type="ECO:0000259" key="2">
    <source>
        <dbReference type="Pfam" id="PF13649"/>
    </source>
</evidence>
<dbReference type="Gene3D" id="3.40.50.150">
    <property type="entry name" value="Vaccinia Virus protein VP39"/>
    <property type="match status" value="1"/>
</dbReference>
<dbReference type="PANTHER" id="PTHR43861">
    <property type="entry name" value="TRANS-ACONITATE 2-METHYLTRANSFERASE-RELATED"/>
    <property type="match status" value="1"/>
</dbReference>